<sequence length="433" mass="46345">MRMVDLIHKKRVGEALSEQEITYIIKDYTAGIIPDYQMSAFLMATFLNGMTDEETSFLTLAMAGSGEMIDLSAIAGVKVDKHSTGGVGDKVSLIVGPVVASLGIPVAKMSGRGLGHTGGTLDKLESIPGFQIELSKEAFIEAVNTNKIAIVGQSGNLAPADKKIYALRDVTATVDSIPLIASSIMSKKIASGAEAIVLDVKIGSGAFMKTVEDARVLARTMVDIGTRLNRKTIAMITDMDQPLGREIGNANEIRESIDVLRGTGDKELTEVAISVAAYMAVLGKVLTSFDEAQEAVRDIIFKGKALDTFKRFIANQGGDSRVVDQPELLPTAAYHLEVKSQQAGFINEIQAENIGIAAMVLGAGRAKKEDSIDYAVGLTLNKKIGDPIQIGESICTIHANRQDVAEVEAMIRDAYKITSTQPAPKQLIYDVIE</sequence>
<evidence type="ECO:0000256" key="7">
    <source>
        <dbReference type="ARBA" id="ARBA00014680"/>
    </source>
</evidence>
<keyword evidence="9" id="KW-0808">Transferase</keyword>
<dbReference type="STRING" id="1850517.A8708_10120"/>
<dbReference type="InterPro" id="IPR000312">
    <property type="entry name" value="Glycosyl_Trfase_fam3"/>
</dbReference>
<comment type="subunit">
    <text evidence="5">Homodimer.</text>
</comment>
<keyword evidence="8" id="KW-0328">Glycosyltransferase</keyword>
<evidence type="ECO:0000256" key="10">
    <source>
        <dbReference type="ARBA" id="ARBA00048453"/>
    </source>
</evidence>
<feature type="domain" description="Pyrimidine nucleoside phosphorylase C-terminal" evidence="12">
    <location>
        <begin position="345"/>
        <end position="418"/>
    </location>
</feature>
<dbReference type="Gene3D" id="3.90.1170.30">
    <property type="entry name" value="Pyrimidine nucleoside phosphorylase-like, C-terminal domain"/>
    <property type="match status" value="1"/>
</dbReference>
<dbReference type="SUPFAM" id="SSF52418">
    <property type="entry name" value="Nucleoside phosphorylase/phosphoribosyltransferase catalytic domain"/>
    <property type="match status" value="1"/>
</dbReference>
<dbReference type="Pfam" id="PF02885">
    <property type="entry name" value="Glycos_trans_3N"/>
    <property type="match status" value="1"/>
</dbReference>
<dbReference type="RefSeq" id="WP_068661955.1">
    <property type="nucleotide sequence ID" value="NZ_LYPB01000043.1"/>
</dbReference>
<dbReference type="GO" id="GO:0006206">
    <property type="term" value="P:pyrimidine nucleobase metabolic process"/>
    <property type="evidence" value="ECO:0007669"/>
    <property type="project" value="InterPro"/>
</dbReference>
<dbReference type="NCBIfam" id="TIGR02644">
    <property type="entry name" value="Y_phosphoryl"/>
    <property type="match status" value="1"/>
</dbReference>
<dbReference type="PANTHER" id="PTHR10515">
    <property type="entry name" value="THYMIDINE PHOSPHORYLASE"/>
    <property type="match status" value="1"/>
</dbReference>
<accession>A0A198APV1</accession>
<dbReference type="SMART" id="SM00941">
    <property type="entry name" value="PYNP_C"/>
    <property type="match status" value="1"/>
</dbReference>
<dbReference type="InterPro" id="IPR018090">
    <property type="entry name" value="Pyrmidine_PPas_bac/euk"/>
</dbReference>
<dbReference type="GO" id="GO:0005829">
    <property type="term" value="C:cytosol"/>
    <property type="evidence" value="ECO:0007669"/>
    <property type="project" value="TreeGrafter"/>
</dbReference>
<evidence type="ECO:0000256" key="11">
    <source>
        <dbReference type="ARBA" id="ARBA00048525"/>
    </source>
</evidence>
<dbReference type="EMBL" id="LYPB01000043">
    <property type="protein sequence ID" value="OAS22908.1"/>
    <property type="molecule type" value="Genomic_DNA"/>
</dbReference>
<comment type="catalytic activity">
    <reaction evidence="10">
        <text>uridine + phosphate = alpha-D-ribose 1-phosphate + uracil</text>
        <dbReference type="Rhea" id="RHEA:24388"/>
        <dbReference type="ChEBI" id="CHEBI:16704"/>
        <dbReference type="ChEBI" id="CHEBI:17568"/>
        <dbReference type="ChEBI" id="CHEBI:43474"/>
        <dbReference type="ChEBI" id="CHEBI:57720"/>
        <dbReference type="EC" id="2.4.2.2"/>
    </reaction>
</comment>
<dbReference type="Gene3D" id="1.20.970.10">
    <property type="entry name" value="Transferase, Pyrimidine Nucleoside Phosphorylase, Chain C"/>
    <property type="match status" value="1"/>
</dbReference>
<keyword evidence="14" id="KW-1185">Reference proteome</keyword>
<dbReference type="EC" id="2.4.2.2" evidence="6"/>
<dbReference type="GO" id="GO:0004645">
    <property type="term" value="F:1,4-alpha-oligoglucan phosphorylase activity"/>
    <property type="evidence" value="ECO:0007669"/>
    <property type="project" value="InterPro"/>
</dbReference>
<evidence type="ECO:0000256" key="2">
    <source>
        <dbReference type="ARBA" id="ARBA00001958"/>
    </source>
</evidence>
<dbReference type="GO" id="GO:0006213">
    <property type="term" value="P:pyrimidine nucleoside metabolic process"/>
    <property type="evidence" value="ECO:0007669"/>
    <property type="project" value="InterPro"/>
</dbReference>
<reference evidence="13 14" key="1">
    <citation type="submission" date="2016-05" db="EMBL/GenBank/DDBJ databases">
        <title>Paenibacillus sp. 1ZS3-15 nov., isolated from the rhizosphere soil.</title>
        <authorList>
            <person name="Zhang X.X."/>
            <person name="Zhang J."/>
        </authorList>
    </citation>
    <scope>NUCLEOTIDE SEQUENCE [LARGE SCALE GENOMIC DNA]</scope>
    <source>
        <strain evidence="13 14">1ZS3-15</strain>
    </source>
</reference>
<dbReference type="Gene3D" id="3.40.1030.10">
    <property type="entry name" value="Nucleoside phosphorylase/phosphoribosyltransferase catalytic domain"/>
    <property type="match status" value="1"/>
</dbReference>
<evidence type="ECO:0000256" key="6">
    <source>
        <dbReference type="ARBA" id="ARBA00011889"/>
    </source>
</evidence>
<dbReference type="OrthoDB" id="9763887at2"/>
<dbReference type="NCBIfam" id="NF004747">
    <property type="entry name" value="PRK06078.1"/>
    <property type="match status" value="1"/>
</dbReference>
<dbReference type="InterPro" id="IPR035902">
    <property type="entry name" value="Nuc_phospho_transferase"/>
</dbReference>
<evidence type="ECO:0000256" key="8">
    <source>
        <dbReference type="ARBA" id="ARBA00022676"/>
    </source>
</evidence>
<gene>
    <name evidence="13" type="primary">deoA</name>
    <name evidence="13" type="ORF">A8708_10120</name>
</gene>
<dbReference type="SUPFAM" id="SSF47648">
    <property type="entry name" value="Nucleoside phosphorylase/phosphoribosyltransferase N-terminal domain"/>
    <property type="match status" value="1"/>
</dbReference>
<evidence type="ECO:0000256" key="5">
    <source>
        <dbReference type="ARBA" id="ARBA00011738"/>
    </source>
</evidence>
<dbReference type="SUPFAM" id="SSF54680">
    <property type="entry name" value="Pyrimidine nucleoside phosphorylase C-terminal domain"/>
    <property type="match status" value="1"/>
</dbReference>
<dbReference type="InterPro" id="IPR017459">
    <property type="entry name" value="Glycosyl_Trfase_fam3_N_dom"/>
</dbReference>
<comment type="function">
    <text evidence="3">Catalyzes phosphorolysis of the pyrimidine nucleosides uridine, thymidine and 2'-deoxyuridine with the formation of the corresponding pyrimidine base and ribose-1-phosphate.</text>
</comment>
<evidence type="ECO:0000313" key="13">
    <source>
        <dbReference type="EMBL" id="OAS22908.1"/>
    </source>
</evidence>
<protein>
    <recommendedName>
        <fullName evidence="7">Pyrimidine-nucleoside phosphorylase</fullName>
        <ecNumber evidence="6">2.4.2.2</ecNumber>
    </recommendedName>
</protein>
<proteinExistence type="inferred from homology"/>
<dbReference type="AlphaFoldDB" id="A0A198APV1"/>
<comment type="catalytic activity">
    <reaction evidence="1">
        <text>2'-deoxyuridine + phosphate = 2-deoxy-alpha-D-ribose 1-phosphate + uracil</text>
        <dbReference type="Rhea" id="RHEA:22824"/>
        <dbReference type="ChEBI" id="CHEBI:16450"/>
        <dbReference type="ChEBI" id="CHEBI:17568"/>
        <dbReference type="ChEBI" id="CHEBI:43474"/>
        <dbReference type="ChEBI" id="CHEBI:57259"/>
        <dbReference type="EC" id="2.4.2.2"/>
    </reaction>
</comment>
<comment type="similarity">
    <text evidence="4">Belongs to the thymidine/pyrimidine-nucleoside phosphorylase family.</text>
</comment>
<name>A0A198APV1_9BACL</name>
<dbReference type="Pfam" id="PF00591">
    <property type="entry name" value="Glycos_transf_3"/>
    <property type="match status" value="1"/>
</dbReference>
<dbReference type="InterPro" id="IPR036566">
    <property type="entry name" value="PYNP-like_C_sf"/>
</dbReference>
<dbReference type="FunFam" id="3.40.1030.10:FF:000003">
    <property type="entry name" value="Pyrimidine-nucleoside phosphorylase"/>
    <property type="match status" value="1"/>
</dbReference>
<dbReference type="Pfam" id="PF07831">
    <property type="entry name" value="PYNP_C"/>
    <property type="match status" value="1"/>
</dbReference>
<evidence type="ECO:0000313" key="14">
    <source>
        <dbReference type="Proteomes" id="UP000078454"/>
    </source>
</evidence>
<dbReference type="PIRSF" id="PIRSF000478">
    <property type="entry name" value="TP_PyNP"/>
    <property type="match status" value="1"/>
</dbReference>
<dbReference type="Proteomes" id="UP000078454">
    <property type="component" value="Unassembled WGS sequence"/>
</dbReference>
<dbReference type="GO" id="GO:0009032">
    <property type="term" value="F:thymidine phosphorylase activity"/>
    <property type="evidence" value="ECO:0007669"/>
    <property type="project" value="TreeGrafter"/>
</dbReference>
<evidence type="ECO:0000256" key="9">
    <source>
        <dbReference type="ARBA" id="ARBA00022679"/>
    </source>
</evidence>
<dbReference type="PANTHER" id="PTHR10515:SF0">
    <property type="entry name" value="THYMIDINE PHOSPHORYLASE"/>
    <property type="match status" value="1"/>
</dbReference>
<evidence type="ECO:0000256" key="4">
    <source>
        <dbReference type="ARBA" id="ARBA00006915"/>
    </source>
</evidence>
<dbReference type="NCBIfam" id="NF004490">
    <property type="entry name" value="PRK05820.1"/>
    <property type="match status" value="1"/>
</dbReference>
<dbReference type="InterPro" id="IPR013102">
    <property type="entry name" value="PYNP_C"/>
</dbReference>
<dbReference type="InterPro" id="IPR017872">
    <property type="entry name" value="Pyrmidine_PPase_CS"/>
</dbReference>
<dbReference type="InterPro" id="IPR036320">
    <property type="entry name" value="Glycosyl_Trfase_fam3_N_dom_sf"/>
</dbReference>
<evidence type="ECO:0000256" key="3">
    <source>
        <dbReference type="ARBA" id="ARBA00003877"/>
    </source>
</evidence>
<dbReference type="PROSITE" id="PS00647">
    <property type="entry name" value="THYMID_PHOSPHORYLASE"/>
    <property type="match status" value="1"/>
</dbReference>
<organism evidence="13 14">
    <name type="scientific">Paenibacillus oryzisoli</name>
    <dbReference type="NCBI Taxonomy" id="1850517"/>
    <lineage>
        <taxon>Bacteria</taxon>
        <taxon>Bacillati</taxon>
        <taxon>Bacillota</taxon>
        <taxon>Bacilli</taxon>
        <taxon>Bacillales</taxon>
        <taxon>Paenibacillaceae</taxon>
        <taxon>Paenibacillus</taxon>
    </lineage>
</organism>
<comment type="cofactor">
    <cofactor evidence="2">
        <name>K(+)</name>
        <dbReference type="ChEBI" id="CHEBI:29103"/>
    </cofactor>
</comment>
<comment type="caution">
    <text evidence="13">The sequence shown here is derived from an EMBL/GenBank/DDBJ whole genome shotgun (WGS) entry which is preliminary data.</text>
</comment>
<dbReference type="InterPro" id="IPR000053">
    <property type="entry name" value="Thymidine/pyrmidine_PPase"/>
</dbReference>
<comment type="catalytic activity">
    <reaction evidence="11">
        <text>thymidine + phosphate = 2-deoxy-alpha-D-ribose 1-phosphate + thymine</text>
        <dbReference type="Rhea" id="RHEA:16037"/>
        <dbReference type="ChEBI" id="CHEBI:17748"/>
        <dbReference type="ChEBI" id="CHEBI:17821"/>
        <dbReference type="ChEBI" id="CHEBI:43474"/>
        <dbReference type="ChEBI" id="CHEBI:57259"/>
        <dbReference type="EC" id="2.4.2.2"/>
    </reaction>
</comment>
<evidence type="ECO:0000256" key="1">
    <source>
        <dbReference type="ARBA" id="ARBA00001066"/>
    </source>
</evidence>
<evidence type="ECO:0000259" key="12">
    <source>
        <dbReference type="SMART" id="SM00941"/>
    </source>
</evidence>